<accession>A0ABQ7G3C5</accession>
<dbReference type="Proteomes" id="UP000815325">
    <property type="component" value="Unassembled WGS sequence"/>
</dbReference>
<name>A0ABQ7G3C5_DUNSA</name>
<organism evidence="2 3">
    <name type="scientific">Dunaliella salina</name>
    <name type="common">Green alga</name>
    <name type="synonym">Protococcus salinus</name>
    <dbReference type="NCBI Taxonomy" id="3046"/>
    <lineage>
        <taxon>Eukaryota</taxon>
        <taxon>Viridiplantae</taxon>
        <taxon>Chlorophyta</taxon>
        <taxon>core chlorophytes</taxon>
        <taxon>Chlorophyceae</taxon>
        <taxon>CS clade</taxon>
        <taxon>Chlamydomonadales</taxon>
        <taxon>Dunaliellaceae</taxon>
        <taxon>Dunaliella</taxon>
    </lineage>
</organism>
<evidence type="ECO:0000313" key="2">
    <source>
        <dbReference type="EMBL" id="KAF5829100.1"/>
    </source>
</evidence>
<gene>
    <name evidence="2" type="ORF">DUNSADRAFT_16552</name>
</gene>
<keyword evidence="3" id="KW-1185">Reference proteome</keyword>
<evidence type="ECO:0008006" key="4">
    <source>
        <dbReference type="Google" id="ProtNLM"/>
    </source>
</evidence>
<proteinExistence type="predicted"/>
<feature type="region of interest" description="Disordered" evidence="1">
    <location>
        <begin position="83"/>
        <end position="132"/>
    </location>
</feature>
<protein>
    <recommendedName>
        <fullName evidence="4">Encoded protein</fullName>
    </recommendedName>
</protein>
<evidence type="ECO:0000313" key="3">
    <source>
        <dbReference type="Proteomes" id="UP000815325"/>
    </source>
</evidence>
<sequence>MEALRGLLQQQAAEVIGALKTELTAMHTSLAVTGVPSQASDGEPDEEEDGQAPAEPPLLACCQPLQLLCCGCQAPWKETASVPCPPAAPAARQARELWSSAGGSWKTQGSEPEPGPQQGAWTQAAEDGDHEF</sequence>
<feature type="region of interest" description="Disordered" evidence="1">
    <location>
        <begin position="31"/>
        <end position="57"/>
    </location>
</feature>
<feature type="compositionally biased region" description="Polar residues" evidence="1">
    <location>
        <begin position="31"/>
        <end position="40"/>
    </location>
</feature>
<evidence type="ECO:0000256" key="1">
    <source>
        <dbReference type="SAM" id="MobiDB-lite"/>
    </source>
</evidence>
<reference evidence="2" key="1">
    <citation type="submission" date="2017-08" db="EMBL/GenBank/DDBJ databases">
        <authorList>
            <person name="Polle J.E."/>
            <person name="Barry K."/>
            <person name="Cushman J."/>
            <person name="Schmutz J."/>
            <person name="Tran D."/>
            <person name="Hathwaick L.T."/>
            <person name="Yim W.C."/>
            <person name="Jenkins J."/>
            <person name="Mckie-Krisberg Z.M."/>
            <person name="Prochnik S."/>
            <person name="Lindquist E."/>
            <person name="Dockter R.B."/>
            <person name="Adam C."/>
            <person name="Molina H."/>
            <person name="Bunkerborg J."/>
            <person name="Jin E."/>
            <person name="Buchheim M."/>
            <person name="Magnuson J."/>
        </authorList>
    </citation>
    <scope>NUCLEOTIDE SEQUENCE</scope>
    <source>
        <strain evidence="2">CCAP 19/18</strain>
    </source>
</reference>
<feature type="compositionally biased region" description="Polar residues" evidence="1">
    <location>
        <begin position="101"/>
        <end position="110"/>
    </location>
</feature>
<comment type="caution">
    <text evidence="2">The sequence shown here is derived from an EMBL/GenBank/DDBJ whole genome shotgun (WGS) entry which is preliminary data.</text>
</comment>
<dbReference type="EMBL" id="MU070204">
    <property type="protein sequence ID" value="KAF5829100.1"/>
    <property type="molecule type" value="Genomic_DNA"/>
</dbReference>